<evidence type="ECO:0000313" key="1">
    <source>
        <dbReference type="EMBL" id="MBU2692303.1"/>
    </source>
</evidence>
<dbReference type="Pfam" id="PF19027">
    <property type="entry name" value="DUF5752"/>
    <property type="match status" value="1"/>
</dbReference>
<dbReference type="EMBL" id="JAHJDP010000087">
    <property type="protein sequence ID" value="MBU2692303.1"/>
    <property type="molecule type" value="Genomic_DNA"/>
</dbReference>
<comment type="caution">
    <text evidence="1">The sequence shown here is derived from an EMBL/GenBank/DDBJ whole genome shotgun (WGS) entry which is preliminary data.</text>
</comment>
<gene>
    <name evidence="1" type="ORF">KJ970_15375</name>
</gene>
<dbReference type="InterPro" id="IPR044036">
    <property type="entry name" value="DUF5752"/>
</dbReference>
<sequence length="222" mass="25777">MIRDCELVIQATGRRALTLRELREGLAYVSGASIYYHFWGRFLRPTYNEPEYNNDFASWAHLHLNDKELAERLSVINPADFSSLETLRQELIDIIEMRIDETHDFSWNRADQQFHFILTKIIIFGTGQRVETPEDLPKILPQLSPSSIFYHFIDARRRTPNCSDDFSAWLSDLSDEYAPLCETIQAIDPYFSSLTELREELTRMTGDFFAAGRLTERNAANA</sequence>
<dbReference type="AlphaFoldDB" id="A0A948WDZ4"/>
<accession>A0A948WDZ4</accession>
<organism evidence="1 2">
    <name type="scientific">Eiseniibacteriota bacterium</name>
    <dbReference type="NCBI Taxonomy" id="2212470"/>
    <lineage>
        <taxon>Bacteria</taxon>
        <taxon>Candidatus Eiseniibacteriota</taxon>
    </lineage>
</organism>
<reference evidence="1" key="1">
    <citation type="submission" date="2021-05" db="EMBL/GenBank/DDBJ databases">
        <title>Energy efficiency and biological interactions define the core microbiome of deep oligotrophic groundwater.</title>
        <authorList>
            <person name="Mehrshad M."/>
            <person name="Lopez-Fernandez M."/>
            <person name="Bell E."/>
            <person name="Bernier-Latmani R."/>
            <person name="Bertilsson S."/>
            <person name="Dopson M."/>
        </authorList>
    </citation>
    <scope>NUCLEOTIDE SEQUENCE</scope>
    <source>
        <strain evidence="1">Modern_marine.mb.64</strain>
    </source>
</reference>
<proteinExistence type="predicted"/>
<protein>
    <submittedName>
        <fullName evidence="1">Uncharacterized protein</fullName>
    </submittedName>
</protein>
<name>A0A948WDZ4_UNCEI</name>
<evidence type="ECO:0000313" key="2">
    <source>
        <dbReference type="Proteomes" id="UP000777784"/>
    </source>
</evidence>
<dbReference type="Proteomes" id="UP000777784">
    <property type="component" value="Unassembled WGS sequence"/>
</dbReference>